<dbReference type="AlphaFoldDB" id="A0A4V6HY69"/>
<reference evidence="1 2" key="1">
    <citation type="journal article" date="2014" name="Genome Announc.">
        <title>Draft genome sequences of eight enterohepatic helicobacter species isolated from both laboratory and wild rodents.</title>
        <authorList>
            <person name="Sheh A."/>
            <person name="Shen Z."/>
            <person name="Fox J.G."/>
        </authorList>
    </citation>
    <scope>NUCLEOTIDE SEQUENCE [LARGE SCALE GENOMIC DNA]</scope>
    <source>
        <strain evidence="1 2">ATCC 700114</strain>
    </source>
</reference>
<sequence length="158" mass="18019">MKKMAIYGIILLNLLNADEISASIQEASQEVFSAFSVSTNAKNNQCSITINDKIIYQRKCEYEYEPRLIFYAPLGNWNEVWVFQDMPMGNACDGGNLRIFERESGSNTIHYRGEIDFCGGPNPNFTLKGDEFIITNESMNQAYSLQRGELKKHNSRVQ</sequence>
<accession>A0A4V6HY69</accession>
<organism evidence="1 2">
    <name type="scientific">Helicobacter trogontum</name>
    <dbReference type="NCBI Taxonomy" id="50960"/>
    <lineage>
        <taxon>Bacteria</taxon>
        <taxon>Pseudomonadati</taxon>
        <taxon>Campylobacterota</taxon>
        <taxon>Epsilonproteobacteria</taxon>
        <taxon>Campylobacterales</taxon>
        <taxon>Helicobacteraceae</taxon>
        <taxon>Helicobacter</taxon>
    </lineage>
</organism>
<evidence type="ECO:0000313" key="2">
    <source>
        <dbReference type="Proteomes" id="UP000029878"/>
    </source>
</evidence>
<dbReference type="EMBL" id="JRPL02000062">
    <property type="protein sequence ID" value="TLD79362.1"/>
    <property type="molecule type" value="Genomic_DNA"/>
</dbReference>
<dbReference type="OrthoDB" id="5328940at2"/>
<evidence type="ECO:0000313" key="1">
    <source>
        <dbReference type="EMBL" id="TLD79362.1"/>
    </source>
</evidence>
<gene>
    <name evidence="1" type="ORF">LS81_010585</name>
</gene>
<dbReference type="Proteomes" id="UP000029878">
    <property type="component" value="Unassembled WGS sequence"/>
</dbReference>
<name>A0A4V6HY69_9HELI</name>
<protein>
    <submittedName>
        <fullName evidence="1">Uncharacterized protein</fullName>
    </submittedName>
</protein>
<proteinExistence type="predicted"/>
<dbReference type="RefSeq" id="WP_034347860.1">
    <property type="nucleotide sequence ID" value="NZ_FZNG01000048.1"/>
</dbReference>
<comment type="caution">
    <text evidence="1">The sequence shown here is derived from an EMBL/GenBank/DDBJ whole genome shotgun (WGS) entry which is preliminary data.</text>
</comment>